<accession>A0A2W7NAI1</accession>
<keyword evidence="4" id="KW-1185">Reference proteome</keyword>
<feature type="compositionally biased region" description="Pro residues" evidence="1">
    <location>
        <begin position="95"/>
        <end position="125"/>
    </location>
</feature>
<keyword evidence="2" id="KW-0472">Membrane</keyword>
<comment type="caution">
    <text evidence="3">The sequence shown here is derived from an EMBL/GenBank/DDBJ whole genome shotgun (WGS) entry which is preliminary data.</text>
</comment>
<evidence type="ECO:0000256" key="1">
    <source>
        <dbReference type="SAM" id="MobiDB-lite"/>
    </source>
</evidence>
<dbReference type="Proteomes" id="UP000248916">
    <property type="component" value="Unassembled WGS sequence"/>
</dbReference>
<feature type="transmembrane region" description="Helical" evidence="2">
    <location>
        <begin position="6"/>
        <end position="24"/>
    </location>
</feature>
<evidence type="ECO:0000313" key="3">
    <source>
        <dbReference type="EMBL" id="PZX15087.1"/>
    </source>
</evidence>
<dbReference type="RefSeq" id="WP_234822604.1">
    <property type="nucleotide sequence ID" value="NZ_QKZL01000011.1"/>
</dbReference>
<sequence length="201" mass="21401">MDMIADILLISGALGVAFYCFVLSRRLTRFTDLEQGVGGAVAVLSAQVDDLQKALDRAREASETSGVRLQTLTAQADAVAHRLELHVAALHDLPQAPPPPAPAPPPQQAAPTPMAPPEPTPPAPRPAEDDFSTLFAQPAQSSYWPSRDWFAQESAASAQAEPPRPAPQKPEPEPARKATPTGAVPVPSFFSRRNHVPEAAE</sequence>
<dbReference type="AlphaFoldDB" id="A0A2W7NAI1"/>
<keyword evidence="2" id="KW-1133">Transmembrane helix</keyword>
<protein>
    <submittedName>
        <fullName evidence="3">Uncharacterized protein</fullName>
    </submittedName>
</protein>
<reference evidence="3 4" key="1">
    <citation type="submission" date="2018-06" db="EMBL/GenBank/DDBJ databases">
        <title>Genomic Encyclopedia of Archaeal and Bacterial Type Strains, Phase II (KMG-II): from individual species to whole genera.</title>
        <authorList>
            <person name="Goeker M."/>
        </authorList>
    </citation>
    <scope>NUCLEOTIDE SEQUENCE [LARGE SCALE GENOMIC DNA]</scope>
    <source>
        <strain evidence="3 4">DSM 22009</strain>
    </source>
</reference>
<keyword evidence="2" id="KW-0812">Transmembrane</keyword>
<feature type="compositionally biased region" description="Low complexity" evidence="1">
    <location>
        <begin position="151"/>
        <end position="161"/>
    </location>
</feature>
<evidence type="ECO:0000313" key="4">
    <source>
        <dbReference type="Proteomes" id="UP000248916"/>
    </source>
</evidence>
<feature type="region of interest" description="Disordered" evidence="1">
    <location>
        <begin position="92"/>
        <end position="201"/>
    </location>
</feature>
<evidence type="ECO:0000256" key="2">
    <source>
        <dbReference type="SAM" id="Phobius"/>
    </source>
</evidence>
<organism evidence="3 4">
    <name type="scientific">Palleronia aestuarii</name>
    <dbReference type="NCBI Taxonomy" id="568105"/>
    <lineage>
        <taxon>Bacteria</taxon>
        <taxon>Pseudomonadati</taxon>
        <taxon>Pseudomonadota</taxon>
        <taxon>Alphaproteobacteria</taxon>
        <taxon>Rhodobacterales</taxon>
        <taxon>Roseobacteraceae</taxon>
        <taxon>Palleronia</taxon>
    </lineage>
</organism>
<proteinExistence type="predicted"/>
<gene>
    <name evidence="3" type="ORF">LX81_02676</name>
</gene>
<dbReference type="EMBL" id="QKZL01000011">
    <property type="protein sequence ID" value="PZX15087.1"/>
    <property type="molecule type" value="Genomic_DNA"/>
</dbReference>
<name>A0A2W7NAI1_9RHOB</name>
<feature type="compositionally biased region" description="Polar residues" evidence="1">
    <location>
        <begin position="134"/>
        <end position="144"/>
    </location>
</feature>